<dbReference type="Proteomes" id="UP000789396">
    <property type="component" value="Unassembled WGS sequence"/>
</dbReference>
<feature type="compositionally biased region" description="Polar residues" evidence="1">
    <location>
        <begin position="55"/>
        <end position="68"/>
    </location>
</feature>
<sequence>SPYEAFFGFKMRGVYNTPEDTAPDTVQEDTTPDTMPEDTTLDTVSEDTTSDTVPEDTTSNTAPEDTMPNTMLENVNVVTRDISNNQASYEFHALQVKRVHEKIAQNEEAY</sequence>
<feature type="compositionally biased region" description="Acidic residues" evidence="1">
    <location>
        <begin position="26"/>
        <end position="49"/>
    </location>
</feature>
<evidence type="ECO:0000313" key="3">
    <source>
        <dbReference type="Proteomes" id="UP000789396"/>
    </source>
</evidence>
<keyword evidence="3" id="KW-1185">Reference proteome</keyword>
<organism evidence="2 3">
    <name type="scientific">Racocetra fulgida</name>
    <dbReference type="NCBI Taxonomy" id="60492"/>
    <lineage>
        <taxon>Eukaryota</taxon>
        <taxon>Fungi</taxon>
        <taxon>Fungi incertae sedis</taxon>
        <taxon>Mucoromycota</taxon>
        <taxon>Glomeromycotina</taxon>
        <taxon>Glomeromycetes</taxon>
        <taxon>Diversisporales</taxon>
        <taxon>Gigasporaceae</taxon>
        <taxon>Racocetra</taxon>
    </lineage>
</organism>
<gene>
    <name evidence="2" type="ORF">RFULGI_LOCUS13856</name>
</gene>
<comment type="caution">
    <text evidence="2">The sequence shown here is derived from an EMBL/GenBank/DDBJ whole genome shotgun (WGS) entry which is preliminary data.</text>
</comment>
<dbReference type="EMBL" id="CAJVPZ010037964">
    <property type="protein sequence ID" value="CAG8754652.1"/>
    <property type="molecule type" value="Genomic_DNA"/>
</dbReference>
<evidence type="ECO:0000313" key="2">
    <source>
        <dbReference type="EMBL" id="CAG8754652.1"/>
    </source>
</evidence>
<dbReference type="AlphaFoldDB" id="A0A9N9NQM0"/>
<proteinExistence type="predicted"/>
<feature type="non-terminal residue" evidence="2">
    <location>
        <position position="1"/>
    </location>
</feature>
<feature type="region of interest" description="Disordered" evidence="1">
    <location>
        <begin position="15"/>
        <end position="68"/>
    </location>
</feature>
<accession>A0A9N9NQM0</accession>
<protein>
    <submittedName>
        <fullName evidence="2">8131_t:CDS:1</fullName>
    </submittedName>
</protein>
<name>A0A9N9NQM0_9GLOM</name>
<reference evidence="2" key="1">
    <citation type="submission" date="2021-06" db="EMBL/GenBank/DDBJ databases">
        <authorList>
            <person name="Kallberg Y."/>
            <person name="Tangrot J."/>
            <person name="Rosling A."/>
        </authorList>
    </citation>
    <scope>NUCLEOTIDE SEQUENCE</scope>
    <source>
        <strain evidence="2">IN212</strain>
    </source>
</reference>
<evidence type="ECO:0000256" key="1">
    <source>
        <dbReference type="SAM" id="MobiDB-lite"/>
    </source>
</evidence>